<accession>A0AAW8PZ83</accession>
<dbReference type="Proteomes" id="UP001253193">
    <property type="component" value="Unassembled WGS sequence"/>
</dbReference>
<dbReference type="EMBL" id="JAUHGG010000003">
    <property type="protein sequence ID" value="MDS1820729.1"/>
    <property type="molecule type" value="Genomic_DNA"/>
</dbReference>
<feature type="region of interest" description="Disordered" evidence="1">
    <location>
        <begin position="277"/>
        <end position="303"/>
    </location>
</feature>
<evidence type="ECO:0000256" key="2">
    <source>
        <dbReference type="SAM" id="Phobius"/>
    </source>
</evidence>
<evidence type="ECO:0000256" key="1">
    <source>
        <dbReference type="SAM" id="MobiDB-lite"/>
    </source>
</evidence>
<feature type="transmembrane region" description="Helical" evidence="2">
    <location>
        <begin position="178"/>
        <end position="199"/>
    </location>
</feature>
<gene>
    <name evidence="3" type="ORF">QX249_08665</name>
</gene>
<feature type="transmembrane region" description="Helical" evidence="2">
    <location>
        <begin position="12"/>
        <end position="30"/>
    </location>
</feature>
<feature type="transmembrane region" description="Helical" evidence="2">
    <location>
        <begin position="42"/>
        <end position="65"/>
    </location>
</feature>
<organism evidence="3 4">
    <name type="scientific">Vibrio parahaemolyticus</name>
    <dbReference type="NCBI Taxonomy" id="670"/>
    <lineage>
        <taxon>Bacteria</taxon>
        <taxon>Pseudomonadati</taxon>
        <taxon>Pseudomonadota</taxon>
        <taxon>Gammaproteobacteria</taxon>
        <taxon>Vibrionales</taxon>
        <taxon>Vibrionaceae</taxon>
        <taxon>Vibrio</taxon>
    </lineage>
</organism>
<keyword evidence="2" id="KW-0472">Membrane</keyword>
<sequence>MQDSKINGTLAMIGYVTASISVILTSMFMLKLGGDDKFLKGLFLVLGASLDVVKHILPIVIFYALSRKQWGFSAILSVVYCAMTVISFNASASTIEERITASLQVNTQSAVNLAKIEMLKKELDDKRVLFAEQKSANQVSKMDLTSDEISNLNRKIVDLMSNTSASTQESVLASQKDIIIYACAGLIEVFSLTIMLCVLKLDGFMKKNNQEQELLALLKGRLDSDTLPKNLEGGKPRYEAETPEQIQNLERTEAQTQHDAAVLNVQSKPEVTKLDASQSALAPKSENLVTQSQEPDATKKTDTVTTHTLEATQAQSMGKELLTESSEIKAVKEIPLQKNAAIEESIIEEMSKALKNREIKPNFRSVQSVFKMSRDEVRECLQTLKENGILYVGKGNRYYVVEN</sequence>
<comment type="caution">
    <text evidence="3">The sequence shown here is derived from an EMBL/GenBank/DDBJ whole genome shotgun (WGS) entry which is preliminary data.</text>
</comment>
<reference evidence="3" key="1">
    <citation type="submission" date="2023-06" db="EMBL/GenBank/DDBJ databases">
        <title>Genomic Diversity of Vibrio spp. and Metagenomic Analysis of Pathogens in Florida Gulf Coastal Waters Following Hurricane Ian.</title>
        <authorList>
            <person name="Brumfield K.D."/>
        </authorList>
    </citation>
    <scope>NUCLEOTIDE SEQUENCE</scope>
    <source>
        <strain evidence="3">WBS2B-138</strain>
    </source>
</reference>
<dbReference type="AlphaFoldDB" id="A0AAW8PZ83"/>
<keyword evidence="2" id="KW-0812">Transmembrane</keyword>
<protein>
    <submittedName>
        <fullName evidence="3">Uncharacterized protein</fullName>
    </submittedName>
</protein>
<evidence type="ECO:0000313" key="4">
    <source>
        <dbReference type="Proteomes" id="UP001253193"/>
    </source>
</evidence>
<keyword evidence="2" id="KW-1133">Transmembrane helix</keyword>
<name>A0AAW8PZ83_VIBPH</name>
<feature type="transmembrane region" description="Helical" evidence="2">
    <location>
        <begin position="72"/>
        <end position="92"/>
    </location>
</feature>
<evidence type="ECO:0000313" key="3">
    <source>
        <dbReference type="EMBL" id="MDS1820729.1"/>
    </source>
</evidence>
<dbReference type="RefSeq" id="WP_311019503.1">
    <property type="nucleotide sequence ID" value="NZ_JAUHGG010000003.1"/>
</dbReference>
<proteinExistence type="predicted"/>